<dbReference type="CDD" id="cd00130">
    <property type="entry name" value="PAS"/>
    <property type="match status" value="2"/>
</dbReference>
<feature type="domain" description="PAC" evidence="3">
    <location>
        <begin position="546"/>
        <end position="599"/>
    </location>
</feature>
<dbReference type="Gene3D" id="3.30.70.270">
    <property type="match status" value="1"/>
</dbReference>
<dbReference type="Gene3D" id="3.30.450.20">
    <property type="entry name" value="PAS domain"/>
    <property type="match status" value="2"/>
</dbReference>
<dbReference type="AlphaFoldDB" id="A0AAE3G2P0"/>
<dbReference type="InterPro" id="IPR035919">
    <property type="entry name" value="EAL_sf"/>
</dbReference>
<dbReference type="SUPFAM" id="SSF141868">
    <property type="entry name" value="EAL domain-like"/>
    <property type="match status" value="1"/>
</dbReference>
<dbReference type="InterPro" id="IPR052155">
    <property type="entry name" value="Biofilm_reg_signaling"/>
</dbReference>
<dbReference type="Pfam" id="PF13426">
    <property type="entry name" value="PAS_9"/>
    <property type="match status" value="1"/>
</dbReference>
<evidence type="ECO:0000259" key="3">
    <source>
        <dbReference type="PROSITE" id="PS50113"/>
    </source>
</evidence>
<organism evidence="6 7">
    <name type="scientific">Natronocella acetinitrilica</name>
    <dbReference type="NCBI Taxonomy" id="414046"/>
    <lineage>
        <taxon>Bacteria</taxon>
        <taxon>Pseudomonadati</taxon>
        <taxon>Pseudomonadota</taxon>
        <taxon>Gammaproteobacteria</taxon>
        <taxon>Chromatiales</taxon>
        <taxon>Ectothiorhodospiraceae</taxon>
        <taxon>Natronocella</taxon>
    </lineage>
</organism>
<dbReference type="Proteomes" id="UP001205843">
    <property type="component" value="Unassembled WGS sequence"/>
</dbReference>
<proteinExistence type="predicted"/>
<dbReference type="PROSITE" id="PS50887">
    <property type="entry name" value="GGDEF"/>
    <property type="match status" value="1"/>
</dbReference>
<dbReference type="SUPFAM" id="SSF55785">
    <property type="entry name" value="PYP-like sensor domain (PAS domain)"/>
    <property type="match status" value="2"/>
</dbReference>
<dbReference type="InterPro" id="IPR035965">
    <property type="entry name" value="PAS-like_dom_sf"/>
</dbReference>
<dbReference type="Pfam" id="PF00563">
    <property type="entry name" value="EAL"/>
    <property type="match status" value="1"/>
</dbReference>
<feature type="domain" description="GGDEF" evidence="5">
    <location>
        <begin position="631"/>
        <end position="762"/>
    </location>
</feature>
<dbReference type="SUPFAM" id="SSF55781">
    <property type="entry name" value="GAF domain-like"/>
    <property type="match status" value="2"/>
</dbReference>
<dbReference type="InterPro" id="IPR029787">
    <property type="entry name" value="Nucleotide_cyclase"/>
</dbReference>
<dbReference type="InterPro" id="IPR013767">
    <property type="entry name" value="PAS_fold"/>
</dbReference>
<accession>A0AAE3G2P0</accession>
<dbReference type="EMBL" id="JALJXV010000002">
    <property type="protein sequence ID" value="MCP1673601.1"/>
    <property type="molecule type" value="Genomic_DNA"/>
</dbReference>
<dbReference type="InterPro" id="IPR043128">
    <property type="entry name" value="Rev_trsase/Diguanyl_cyclase"/>
</dbReference>
<sequence>MNSALSPDSVAQMLFAATATSPDLFFFLHCGGNERRWPTIVYVNPAFERFTGRAAADLVGCGLDELVPSEEHPAAAHVLLAQLHGGGSTFSLDMTLRRKDGEPGPIALKLCPVPGYADHWLVMQESPGPDRERTTLEQTTRALRMIGQCNQLLIHARDEAEMLESVCRVAVQLGNYRMAWVGYPLEDDFRTITPVTCAGHEQNYLSEIQLSWDPEQPLGSGPAALAIRTAEPQFVDSVAEASVMSPWRDRALARGYASVLALPLKNEQGVFGVFVLYGTAAIAISNEEKRLLVELAENLAFGISTRRLQLRERRMNRAVTEIADSISRQTGRDYLDRLVLKVASVLGADGVVVARFRPEGDAEMATAVAAVLDEQPCTLQQFPISGHPEELLADQPHLLVEKGFRGKYPEAHRSLGKLLEAYAGCRLLRSDGSALGTLFVVFRQPMIDSDFVLSVLSIFAARAGAEIERQEADTRIRQQAELLESTQDAILMTDGHGLITYWNQGATTLYGWTQAEALGENMGELLGVPPELLAAWLEHVWREKYRNGEITKVTRSGEQRIIESRWTLSPEPESQGQVRILQIDTDVTQRKHAEAQMHQAAFYDQLTGIPNRALFLNRLRHAVSGLHREDRRLALLFMDLDRFKEINDGFGHDVGDQVLVVVARRFAAVVRQDETLARLGGDEFVVISPDADRDSAIAIARRLAETLREPVEIGGQYFSLGLSLGITLAPEQGETPEQLLQNTDIAMYAAKRARRDYCVYSPDMGQTLENHLALSNSFVRALDAGALTLHYQPQVHLGDGTLCGAEALLRWQDEKLGAVSPGRFLPLAEERGLMLQLGAWVFRAACRQVTEWRAAGLKLPGRLAVNIAAEQLDSLDTVTLLERETRDHGLSPTDFCLEITETGLMRDPASAARVIGALRLAGFSIAIDDFGTGYSSLAYLATLPVDIVKIDKAFVQDMQREKGGHAIVKAVQSLAEGLHLSTLAEGVETEEQAAGLRAIGCRKAQGFLYDRPCDADAFAQRWMHLVTR</sequence>
<evidence type="ECO:0000313" key="7">
    <source>
        <dbReference type="Proteomes" id="UP001205843"/>
    </source>
</evidence>
<dbReference type="Gene3D" id="3.30.450.40">
    <property type="match status" value="1"/>
</dbReference>
<dbReference type="CDD" id="cd01949">
    <property type="entry name" value="GGDEF"/>
    <property type="match status" value="1"/>
</dbReference>
<feature type="domain" description="PAS" evidence="2">
    <location>
        <begin position="475"/>
        <end position="526"/>
    </location>
</feature>
<evidence type="ECO:0000259" key="5">
    <source>
        <dbReference type="PROSITE" id="PS50887"/>
    </source>
</evidence>
<dbReference type="NCBIfam" id="TIGR00229">
    <property type="entry name" value="sensory_box"/>
    <property type="match status" value="2"/>
</dbReference>
<dbReference type="SMART" id="SM00091">
    <property type="entry name" value="PAS"/>
    <property type="match status" value="2"/>
</dbReference>
<dbReference type="SMART" id="SM00052">
    <property type="entry name" value="EAL"/>
    <property type="match status" value="1"/>
</dbReference>
<dbReference type="PROSITE" id="PS50883">
    <property type="entry name" value="EAL"/>
    <property type="match status" value="1"/>
</dbReference>
<dbReference type="InterPro" id="IPR029016">
    <property type="entry name" value="GAF-like_dom_sf"/>
</dbReference>
<feature type="domain" description="EAL" evidence="4">
    <location>
        <begin position="771"/>
        <end position="1026"/>
    </location>
</feature>
<name>A0AAE3G2P0_9GAMM</name>
<dbReference type="Pfam" id="PF13185">
    <property type="entry name" value="GAF_2"/>
    <property type="match status" value="1"/>
</dbReference>
<dbReference type="PROSITE" id="PS50112">
    <property type="entry name" value="PAS"/>
    <property type="match status" value="1"/>
</dbReference>
<dbReference type="NCBIfam" id="TIGR00254">
    <property type="entry name" value="GGDEF"/>
    <property type="match status" value="1"/>
</dbReference>
<dbReference type="GO" id="GO:0006355">
    <property type="term" value="P:regulation of DNA-templated transcription"/>
    <property type="evidence" value="ECO:0007669"/>
    <property type="project" value="InterPro"/>
</dbReference>
<evidence type="ECO:0000259" key="2">
    <source>
        <dbReference type="PROSITE" id="PS50112"/>
    </source>
</evidence>
<dbReference type="PANTHER" id="PTHR44757">
    <property type="entry name" value="DIGUANYLATE CYCLASE DGCP"/>
    <property type="match status" value="1"/>
</dbReference>
<dbReference type="PANTHER" id="PTHR44757:SF2">
    <property type="entry name" value="BIOFILM ARCHITECTURE MAINTENANCE PROTEIN MBAA"/>
    <property type="match status" value="1"/>
</dbReference>
<evidence type="ECO:0000313" key="6">
    <source>
        <dbReference type="EMBL" id="MCP1673601.1"/>
    </source>
</evidence>
<dbReference type="InterPro" id="IPR000014">
    <property type="entry name" value="PAS"/>
</dbReference>
<dbReference type="InterPro" id="IPR003018">
    <property type="entry name" value="GAF"/>
</dbReference>
<dbReference type="CDD" id="cd01948">
    <property type="entry name" value="EAL"/>
    <property type="match status" value="1"/>
</dbReference>
<evidence type="ECO:0000259" key="4">
    <source>
        <dbReference type="PROSITE" id="PS50883"/>
    </source>
</evidence>
<dbReference type="InterPro" id="IPR001633">
    <property type="entry name" value="EAL_dom"/>
</dbReference>
<dbReference type="SMART" id="SM00267">
    <property type="entry name" value="GGDEF"/>
    <property type="match status" value="1"/>
</dbReference>
<evidence type="ECO:0000256" key="1">
    <source>
        <dbReference type="ARBA" id="ARBA00001946"/>
    </source>
</evidence>
<dbReference type="InterPro" id="IPR000160">
    <property type="entry name" value="GGDEF_dom"/>
</dbReference>
<dbReference type="GO" id="GO:0003824">
    <property type="term" value="F:catalytic activity"/>
    <property type="evidence" value="ECO:0007669"/>
    <property type="project" value="UniProtKB-ARBA"/>
</dbReference>
<comment type="caution">
    <text evidence="6">The sequence shown here is derived from an EMBL/GenBank/DDBJ whole genome shotgun (WGS) entry which is preliminary data.</text>
</comment>
<dbReference type="Gene3D" id="3.20.20.450">
    <property type="entry name" value="EAL domain"/>
    <property type="match status" value="1"/>
</dbReference>
<dbReference type="SMART" id="SM00065">
    <property type="entry name" value="GAF"/>
    <property type="match status" value="2"/>
</dbReference>
<protein>
    <submittedName>
        <fullName evidence="6">Diguanylate cyclase (GGDEF)-like protein/PAS domain S-box-containing protein</fullName>
    </submittedName>
</protein>
<dbReference type="PROSITE" id="PS50113">
    <property type="entry name" value="PAC"/>
    <property type="match status" value="1"/>
</dbReference>
<reference evidence="6" key="1">
    <citation type="submission" date="2022-03" db="EMBL/GenBank/DDBJ databases">
        <title>Genomic Encyclopedia of Type Strains, Phase III (KMG-III): the genomes of soil and plant-associated and newly described type strains.</title>
        <authorList>
            <person name="Whitman W."/>
        </authorList>
    </citation>
    <scope>NUCLEOTIDE SEQUENCE</scope>
    <source>
        <strain evidence="6">ANL 6-2</strain>
    </source>
</reference>
<dbReference type="FunFam" id="3.30.70.270:FF:000001">
    <property type="entry name" value="Diguanylate cyclase domain protein"/>
    <property type="match status" value="1"/>
</dbReference>
<dbReference type="SUPFAM" id="SSF55073">
    <property type="entry name" value="Nucleotide cyclase"/>
    <property type="match status" value="1"/>
</dbReference>
<dbReference type="InterPro" id="IPR000700">
    <property type="entry name" value="PAS-assoc_C"/>
</dbReference>
<comment type="cofactor">
    <cofactor evidence="1">
        <name>Mg(2+)</name>
        <dbReference type="ChEBI" id="CHEBI:18420"/>
    </cofactor>
</comment>
<gene>
    <name evidence="6" type="ORF">J2T57_000700</name>
</gene>
<keyword evidence="7" id="KW-1185">Reference proteome</keyword>
<dbReference type="Pfam" id="PF00990">
    <property type="entry name" value="GGDEF"/>
    <property type="match status" value="1"/>
</dbReference>
<dbReference type="Pfam" id="PF00989">
    <property type="entry name" value="PAS"/>
    <property type="match status" value="1"/>
</dbReference>